<keyword evidence="6" id="KW-1185">Reference proteome</keyword>
<dbReference type="InterPro" id="IPR028081">
    <property type="entry name" value="Leu-bd"/>
</dbReference>
<comment type="caution">
    <text evidence="5">The sequence shown here is derived from an EMBL/GenBank/DDBJ whole genome shotgun (WGS) entry which is preliminary data.</text>
</comment>
<dbReference type="InterPro" id="IPR008271">
    <property type="entry name" value="Ser/Thr_kinase_AS"/>
</dbReference>
<dbReference type="PANTHER" id="PTHR30483">
    <property type="entry name" value="LEUCINE-SPECIFIC-BINDING PROTEIN"/>
    <property type="match status" value="1"/>
</dbReference>
<dbReference type="Pfam" id="PF13458">
    <property type="entry name" value="Peripla_BP_6"/>
    <property type="match status" value="1"/>
</dbReference>
<reference evidence="5 6" key="1">
    <citation type="submission" date="2022-04" db="EMBL/GenBank/DDBJ databases">
        <title>Positive selection, recombination, and allopatry shape intraspecific diversity of widespread and dominant cyanobacteria.</title>
        <authorList>
            <person name="Wei J."/>
            <person name="Shu W."/>
            <person name="Hu C."/>
        </authorList>
    </citation>
    <scope>NUCLEOTIDE SEQUENCE [LARGE SCALE GENOMIC DNA]</scope>
    <source>
        <strain evidence="5 6">GB2-A5</strain>
    </source>
</reference>
<proteinExistence type="inferred from homology"/>
<keyword evidence="2" id="KW-0732">Signal</keyword>
<organism evidence="5 6">
    <name type="scientific">Funiculus sociatus GB2-A5</name>
    <dbReference type="NCBI Taxonomy" id="2933946"/>
    <lineage>
        <taxon>Bacteria</taxon>
        <taxon>Bacillati</taxon>
        <taxon>Cyanobacteriota</taxon>
        <taxon>Cyanophyceae</taxon>
        <taxon>Coleofasciculales</taxon>
        <taxon>Coleofasciculaceae</taxon>
        <taxon>Funiculus</taxon>
    </lineage>
</organism>
<dbReference type="GO" id="GO:0016301">
    <property type="term" value="F:kinase activity"/>
    <property type="evidence" value="ECO:0007669"/>
    <property type="project" value="UniProtKB-KW"/>
</dbReference>
<name>A0ABV0JWJ5_9CYAN</name>
<keyword evidence="3" id="KW-1133">Transmembrane helix</keyword>
<keyword evidence="5" id="KW-0418">Kinase</keyword>
<dbReference type="RefSeq" id="WP_190424581.1">
    <property type="nucleotide sequence ID" value="NZ_JAMPKK010000057.1"/>
</dbReference>
<evidence type="ECO:0000256" key="3">
    <source>
        <dbReference type="SAM" id="Phobius"/>
    </source>
</evidence>
<dbReference type="InterPro" id="IPR000719">
    <property type="entry name" value="Prot_kinase_dom"/>
</dbReference>
<protein>
    <submittedName>
        <fullName evidence="5">Bifunctional serine/threonine-protein kinase/ABC transporter substrate-binding protein</fullName>
    </submittedName>
</protein>
<dbReference type="SUPFAM" id="SSF56112">
    <property type="entry name" value="Protein kinase-like (PK-like)"/>
    <property type="match status" value="1"/>
</dbReference>
<keyword evidence="5" id="KW-0808">Transferase</keyword>
<sequence length="808" mass="89637">MSYCINPTCLHFDNPANQLACPSCGPEILVTGRYRVIKRLDKGGFGQTFEVEDTCRGGTRKVLKVLHIDCDKAICLFQREAEVLKQLNYQGIPRVESDGYFKIDLVNSNKPLHCLVMEKIEGSNLRDWLNRNNEPVTQQQACEWLKQITEILNKIHQHNYFHRDIKPSNIMLQPDNQLVLIDFGAVREATETYLHNLQEKGCTVIISRGYTPPEQVNGRAVLASDFYALGRTFVHLLTGISPDLLPENAKTGRLIWRNKAPKVLPNLADLIDYMMAPDSKKRPRNSQEILQRLKKIETPISSSFQLMQPSQKPLIPPSSNNINEETTTLFKPPNKKLTFGILAGAILLSAIAAIIYLINLPKACDKIIGDNLSCGEEVLVPDSEVSFKQQGVQKIKDGKYAEAVSLLKKAREEQPSDPETLIYLNNAKLGNKKAYTIAVVAPIGKSSDTAMEMMRGVAQSQEEINQGKKINGIGLKVLIADDANSPKQAQEIANKLVKRRDLLAVVGHYASEVTLAAVPVYQEHKLVVISPSSTAEELSRWGDIPNHVFFRIIPNTRVAAQYLASYLLAQSRYQQAAVFYAPGSNFSRSMREQFLISFKASGSKVVKEFDLSNPLFNAGAAIAQVRKQGVTALGVFPDGGTTTFAIPNTLRLIKANQGSSWIVGGNTLYSPDTLLLLGKDALNRFVVVVTWHHLESHENPEFPQAARNLWKGDVSWRTATAYDATRALIIALEKQSSPSRVSLQQALADKNFKVQGATGTISFRGGDRNEPISTLVKVVRANCSTDSYTFVPVNYPPPKANSLENCRK</sequence>
<accession>A0ABV0JWJ5</accession>
<evidence type="ECO:0000313" key="6">
    <source>
        <dbReference type="Proteomes" id="UP001442494"/>
    </source>
</evidence>
<dbReference type="EMBL" id="JAMPKK010000057">
    <property type="protein sequence ID" value="MEP0867036.1"/>
    <property type="molecule type" value="Genomic_DNA"/>
</dbReference>
<dbReference type="PROSITE" id="PS50011">
    <property type="entry name" value="PROTEIN_KINASE_DOM"/>
    <property type="match status" value="1"/>
</dbReference>
<dbReference type="InterPro" id="IPR051010">
    <property type="entry name" value="BCAA_transport"/>
</dbReference>
<dbReference type="Gene3D" id="1.10.510.10">
    <property type="entry name" value="Transferase(Phosphotransferase) domain 1"/>
    <property type="match status" value="1"/>
</dbReference>
<dbReference type="Gene3D" id="3.30.200.20">
    <property type="entry name" value="Phosphorylase Kinase, domain 1"/>
    <property type="match status" value="1"/>
</dbReference>
<evidence type="ECO:0000259" key="4">
    <source>
        <dbReference type="PROSITE" id="PS50011"/>
    </source>
</evidence>
<evidence type="ECO:0000256" key="2">
    <source>
        <dbReference type="ARBA" id="ARBA00022729"/>
    </source>
</evidence>
<dbReference type="InterPro" id="IPR011009">
    <property type="entry name" value="Kinase-like_dom_sf"/>
</dbReference>
<dbReference type="Proteomes" id="UP001442494">
    <property type="component" value="Unassembled WGS sequence"/>
</dbReference>
<dbReference type="SUPFAM" id="SSF53822">
    <property type="entry name" value="Periplasmic binding protein-like I"/>
    <property type="match status" value="1"/>
</dbReference>
<dbReference type="Pfam" id="PF00069">
    <property type="entry name" value="Pkinase"/>
    <property type="match status" value="1"/>
</dbReference>
<dbReference type="PROSITE" id="PS00108">
    <property type="entry name" value="PROTEIN_KINASE_ST"/>
    <property type="match status" value="1"/>
</dbReference>
<dbReference type="CDD" id="cd06268">
    <property type="entry name" value="PBP1_ABC_transporter_LIVBP-like"/>
    <property type="match status" value="1"/>
</dbReference>
<feature type="transmembrane region" description="Helical" evidence="3">
    <location>
        <begin position="337"/>
        <end position="358"/>
    </location>
</feature>
<dbReference type="PANTHER" id="PTHR30483:SF6">
    <property type="entry name" value="PERIPLASMIC BINDING PROTEIN OF ABC TRANSPORTER FOR NATURAL AMINO ACIDS"/>
    <property type="match status" value="1"/>
</dbReference>
<keyword evidence="3" id="KW-0812">Transmembrane</keyword>
<comment type="similarity">
    <text evidence="1">Belongs to the leucine-binding protein family.</text>
</comment>
<evidence type="ECO:0000313" key="5">
    <source>
        <dbReference type="EMBL" id="MEP0867036.1"/>
    </source>
</evidence>
<feature type="domain" description="Protein kinase" evidence="4">
    <location>
        <begin position="34"/>
        <end position="296"/>
    </location>
</feature>
<evidence type="ECO:0000256" key="1">
    <source>
        <dbReference type="ARBA" id="ARBA00010062"/>
    </source>
</evidence>
<gene>
    <name evidence="5" type="ORF">NDI37_21535</name>
</gene>
<dbReference type="Gene3D" id="3.40.50.2300">
    <property type="match status" value="2"/>
</dbReference>
<dbReference type="CDD" id="cd14014">
    <property type="entry name" value="STKc_PknB_like"/>
    <property type="match status" value="1"/>
</dbReference>
<dbReference type="InterPro" id="IPR028082">
    <property type="entry name" value="Peripla_BP_I"/>
</dbReference>
<keyword evidence="3" id="KW-0472">Membrane</keyword>
<dbReference type="SMART" id="SM00220">
    <property type="entry name" value="S_TKc"/>
    <property type="match status" value="1"/>
</dbReference>